<proteinExistence type="predicted"/>
<dbReference type="KEGG" id="hbh:E4T21_09725"/>
<dbReference type="PRINTS" id="PR01021">
    <property type="entry name" value="OMPADOMAIN"/>
</dbReference>
<evidence type="ECO:0000256" key="2">
    <source>
        <dbReference type="ARBA" id="ARBA00023136"/>
    </source>
</evidence>
<keyword evidence="9" id="KW-1185">Reference proteome</keyword>
<dbReference type="EMBL" id="CP038437">
    <property type="protein sequence ID" value="QEM81800.2"/>
    <property type="molecule type" value="Genomic_DNA"/>
</dbReference>
<dbReference type="InterPro" id="IPR006664">
    <property type="entry name" value="OMP_bac"/>
</dbReference>
<evidence type="ECO:0000313" key="8">
    <source>
        <dbReference type="EMBL" id="QEM81800.2"/>
    </source>
</evidence>
<evidence type="ECO:0000256" key="5">
    <source>
        <dbReference type="SAM" id="MobiDB-lite"/>
    </source>
</evidence>
<dbReference type="AlphaFoldDB" id="A0A856QPG4"/>
<dbReference type="SUPFAM" id="SSF103088">
    <property type="entry name" value="OmpA-like"/>
    <property type="match status" value="1"/>
</dbReference>
<sequence length="214" mass="22957">MRKPVIRSASAVLLSLGLAGSVLGSGNDPYILEVTPEVRELVANVEEYERDPVELSQLVQDVVAHNDGLMLHEPETDASDGEHERFVLSATSDTLFGSDGKTLSEGGQAILGHLVELLSELPEVLVDVMGYTDSTGTKEQNQEVSDARAEAVTSYLVDNGINGARILSKGLGESQPVAPNEIDGNDNPEGRAENRRVEIILSSPQEEAPQEKVQ</sequence>
<comment type="subcellular location">
    <subcellularLocation>
        <location evidence="1">Cell outer membrane</location>
    </subcellularLocation>
</comment>
<keyword evidence="2 4" id="KW-0472">Membrane</keyword>
<dbReference type="InterPro" id="IPR006665">
    <property type="entry name" value="OmpA-like"/>
</dbReference>
<evidence type="ECO:0000256" key="1">
    <source>
        <dbReference type="ARBA" id="ARBA00004442"/>
    </source>
</evidence>
<feature type="signal peptide" evidence="6">
    <location>
        <begin position="1"/>
        <end position="24"/>
    </location>
</feature>
<dbReference type="CDD" id="cd07185">
    <property type="entry name" value="OmpA_C-like"/>
    <property type="match status" value="1"/>
</dbReference>
<evidence type="ECO:0000256" key="6">
    <source>
        <dbReference type="SAM" id="SignalP"/>
    </source>
</evidence>
<dbReference type="Pfam" id="PF00691">
    <property type="entry name" value="OmpA"/>
    <property type="match status" value="1"/>
</dbReference>
<keyword evidence="6" id="KW-0732">Signal</keyword>
<protein>
    <submittedName>
        <fullName evidence="8">OmpA family protein</fullName>
    </submittedName>
</protein>
<dbReference type="PANTHER" id="PTHR30329:SF21">
    <property type="entry name" value="LIPOPROTEIN YIAD-RELATED"/>
    <property type="match status" value="1"/>
</dbReference>
<accession>A0A856QPG4</accession>
<dbReference type="Gene3D" id="3.30.1330.60">
    <property type="entry name" value="OmpA-like domain"/>
    <property type="match status" value="1"/>
</dbReference>
<dbReference type="Proteomes" id="UP000324285">
    <property type="component" value="Chromosome"/>
</dbReference>
<evidence type="ECO:0000256" key="3">
    <source>
        <dbReference type="ARBA" id="ARBA00023237"/>
    </source>
</evidence>
<name>A0A856QPG4_9GAMM</name>
<feature type="domain" description="OmpA-like" evidence="7">
    <location>
        <begin position="83"/>
        <end position="205"/>
    </location>
</feature>
<feature type="chain" id="PRO_5032474644" evidence="6">
    <location>
        <begin position="25"/>
        <end position="214"/>
    </location>
</feature>
<dbReference type="PANTHER" id="PTHR30329">
    <property type="entry name" value="STATOR ELEMENT OF FLAGELLAR MOTOR COMPLEX"/>
    <property type="match status" value="1"/>
</dbReference>
<dbReference type="PROSITE" id="PS51123">
    <property type="entry name" value="OMPA_2"/>
    <property type="match status" value="1"/>
</dbReference>
<gene>
    <name evidence="8" type="ORF">E4T21_09725</name>
</gene>
<organism evidence="8 9">
    <name type="scientific">Halomonas binhaiensis</name>
    <dbReference type="NCBI Taxonomy" id="2562282"/>
    <lineage>
        <taxon>Bacteria</taxon>
        <taxon>Pseudomonadati</taxon>
        <taxon>Pseudomonadota</taxon>
        <taxon>Gammaproteobacteria</taxon>
        <taxon>Oceanospirillales</taxon>
        <taxon>Halomonadaceae</taxon>
        <taxon>Halomonas</taxon>
    </lineage>
</organism>
<dbReference type="InterPro" id="IPR050330">
    <property type="entry name" value="Bact_OuterMem_StrucFunc"/>
</dbReference>
<dbReference type="RefSeq" id="WP_187775142.1">
    <property type="nucleotide sequence ID" value="NZ_CP038437.2"/>
</dbReference>
<dbReference type="InterPro" id="IPR036737">
    <property type="entry name" value="OmpA-like_sf"/>
</dbReference>
<evidence type="ECO:0000259" key="7">
    <source>
        <dbReference type="PROSITE" id="PS51123"/>
    </source>
</evidence>
<feature type="region of interest" description="Disordered" evidence="5">
    <location>
        <begin position="171"/>
        <end position="194"/>
    </location>
</feature>
<evidence type="ECO:0000313" key="9">
    <source>
        <dbReference type="Proteomes" id="UP000324285"/>
    </source>
</evidence>
<evidence type="ECO:0000256" key="4">
    <source>
        <dbReference type="PROSITE-ProRule" id="PRU00473"/>
    </source>
</evidence>
<keyword evidence="3" id="KW-0998">Cell outer membrane</keyword>
<dbReference type="GO" id="GO:0009279">
    <property type="term" value="C:cell outer membrane"/>
    <property type="evidence" value="ECO:0007669"/>
    <property type="project" value="UniProtKB-SubCell"/>
</dbReference>
<reference evidence="8" key="1">
    <citation type="submission" date="2021-02" db="EMBL/GenBank/DDBJ databases">
        <title>Strain Y2R2, a novel species of the genus Halomonas.</title>
        <authorList>
            <person name="Huang H."/>
        </authorList>
    </citation>
    <scope>NUCLEOTIDE SEQUENCE</scope>
    <source>
        <strain evidence="8">Y2R2</strain>
    </source>
</reference>